<dbReference type="InParanoid" id="A0A2P5HY68"/>
<accession>A0A2P5HY68</accession>
<dbReference type="Proteomes" id="UP000094444">
    <property type="component" value="Unassembled WGS sequence"/>
</dbReference>
<reference evidence="1" key="1">
    <citation type="submission" date="2017-09" db="EMBL/GenBank/DDBJ databases">
        <title>Polyketide synthases of a Diaporthe helianthi virulent isolate.</title>
        <authorList>
            <person name="Baroncelli R."/>
        </authorList>
    </citation>
    <scope>NUCLEOTIDE SEQUENCE [LARGE SCALE GENOMIC DNA]</scope>
    <source>
        <strain evidence="1">7/96</strain>
    </source>
</reference>
<dbReference type="EMBL" id="MAVT02000519">
    <property type="protein sequence ID" value="POS75193.1"/>
    <property type="molecule type" value="Genomic_DNA"/>
</dbReference>
<sequence>LETPFLERPTAWADYSLEVVYLSPGNPDQLGVFYQATLDFWADNTQYNGEVIPNGDFAKYSPYTQMMWCSTTCLGMAGATNSENGTFVVAAYSPPGDLHGKKPYNGTVFNATCDST</sequence>
<evidence type="ECO:0000313" key="1">
    <source>
        <dbReference type="EMBL" id="POS75193.1"/>
    </source>
</evidence>
<dbReference type="Gene3D" id="3.40.33.10">
    <property type="entry name" value="CAP"/>
    <property type="match status" value="1"/>
</dbReference>
<evidence type="ECO:0008006" key="3">
    <source>
        <dbReference type="Google" id="ProtNLM"/>
    </source>
</evidence>
<dbReference type="OrthoDB" id="43654at2759"/>
<proteinExistence type="predicted"/>
<dbReference type="AlphaFoldDB" id="A0A2P5HY68"/>
<feature type="non-terminal residue" evidence="1">
    <location>
        <position position="1"/>
    </location>
</feature>
<gene>
    <name evidence="1" type="ORF">DHEL01_v206422</name>
</gene>
<keyword evidence="2" id="KW-1185">Reference proteome</keyword>
<organism evidence="1 2">
    <name type="scientific">Diaporthe helianthi</name>
    <dbReference type="NCBI Taxonomy" id="158607"/>
    <lineage>
        <taxon>Eukaryota</taxon>
        <taxon>Fungi</taxon>
        <taxon>Dikarya</taxon>
        <taxon>Ascomycota</taxon>
        <taxon>Pezizomycotina</taxon>
        <taxon>Sordariomycetes</taxon>
        <taxon>Sordariomycetidae</taxon>
        <taxon>Diaporthales</taxon>
        <taxon>Diaporthaceae</taxon>
        <taxon>Diaporthe</taxon>
    </lineage>
</organism>
<name>A0A2P5HY68_DIAHE</name>
<comment type="caution">
    <text evidence="1">The sequence shown here is derived from an EMBL/GenBank/DDBJ whole genome shotgun (WGS) entry which is preliminary data.</text>
</comment>
<evidence type="ECO:0000313" key="2">
    <source>
        <dbReference type="Proteomes" id="UP000094444"/>
    </source>
</evidence>
<dbReference type="SUPFAM" id="SSF55797">
    <property type="entry name" value="PR-1-like"/>
    <property type="match status" value="1"/>
</dbReference>
<dbReference type="InterPro" id="IPR035940">
    <property type="entry name" value="CAP_sf"/>
</dbReference>
<protein>
    <recommendedName>
        <fullName evidence="3">SCP domain-containing protein</fullName>
    </recommendedName>
</protein>